<dbReference type="InterPro" id="IPR036217">
    <property type="entry name" value="MethylDNA_cys_MeTrfase_DNAb"/>
</dbReference>
<proteinExistence type="predicted"/>
<dbReference type="Pfam" id="PF01035">
    <property type="entry name" value="DNA_binding_1"/>
    <property type="match status" value="1"/>
</dbReference>
<evidence type="ECO:0000259" key="2">
    <source>
        <dbReference type="Pfam" id="PF01035"/>
    </source>
</evidence>
<protein>
    <submittedName>
        <fullName evidence="5">DUF262 domain-containing protein</fullName>
    </submittedName>
</protein>
<organism evidence="5 6">
    <name type="scientific">Streptomyces sodiiphilus</name>
    <dbReference type="NCBI Taxonomy" id="226217"/>
    <lineage>
        <taxon>Bacteria</taxon>
        <taxon>Bacillati</taxon>
        <taxon>Actinomycetota</taxon>
        <taxon>Actinomycetes</taxon>
        <taxon>Kitasatosporales</taxon>
        <taxon>Streptomycetaceae</taxon>
        <taxon>Streptomyces</taxon>
    </lineage>
</organism>
<dbReference type="Gene3D" id="1.10.10.10">
    <property type="entry name" value="Winged helix-like DNA-binding domain superfamily/Winged helix DNA-binding domain"/>
    <property type="match status" value="1"/>
</dbReference>
<comment type="caution">
    <text evidence="5">The sequence shown here is derived from an EMBL/GenBank/DDBJ whole genome shotgun (WGS) entry which is preliminary data.</text>
</comment>
<feature type="domain" description="GmrSD restriction endonucleases N-terminal" evidence="3">
    <location>
        <begin position="2"/>
        <end position="208"/>
    </location>
</feature>
<dbReference type="PANTHER" id="PTHR35149">
    <property type="entry name" value="SLL5132 PROTEIN"/>
    <property type="match status" value="1"/>
</dbReference>
<dbReference type="InterPro" id="IPR036388">
    <property type="entry name" value="WH-like_DNA-bd_sf"/>
</dbReference>
<feature type="domain" description="Methylated-DNA-[protein]-cysteine S-methyltransferase DNA binding" evidence="2">
    <location>
        <begin position="558"/>
        <end position="633"/>
    </location>
</feature>
<evidence type="ECO:0000259" key="4">
    <source>
        <dbReference type="Pfam" id="PF07510"/>
    </source>
</evidence>
<evidence type="ECO:0000313" key="5">
    <source>
        <dbReference type="EMBL" id="GAA1905711.1"/>
    </source>
</evidence>
<keyword evidence="1" id="KW-0227">DNA damage</keyword>
<evidence type="ECO:0000313" key="6">
    <source>
        <dbReference type="Proteomes" id="UP001501303"/>
    </source>
</evidence>
<name>A0ABP5A821_9ACTN</name>
<dbReference type="Pfam" id="PF07510">
    <property type="entry name" value="GmrSD_C"/>
    <property type="match status" value="1"/>
</dbReference>
<keyword evidence="6" id="KW-1185">Reference proteome</keyword>
<sequence length="664" mass="75335">MPLYQRTYSWKRDQLSQLWSDITELLDSDSDDGHFLGSIVIAPSPNGTASGIQSWLVVDGQQRITTLSVLLCALRDYCHDSFPQLERKIDVHYLKNEFSQSPERYTLLPTQADRQAWIALLEKSPTAGGEDAIGNAYRFFRGRLEHLLTTDGEPSESAVQKIEQLVVSRLSFVLIAAQVGDNVYRIFESLNNTGLKLTQADLLRNYIFMRLPTIAQRVYEQQWLPIQTQLNNQQLVDLIWLDLVLKKKRATQHSLYREQQKYLDLLGSEEEVEEWVAGLHRMALIFKRILVPESESDPKIREALDRLHRWRATVVYPITLRTLLSYEEGDLDSQEVSDILRVVESYLVRQMVVGVGRAGNNVMLSDLVASLDGETPSVKTVTRILTRQRGRFPTDDAVRSAMLEQPFYWRGKEWQKHFVLRCLEEGIGRTEKLDFAASDLTIEHVLPQTLTKEWRQVLESDLDEDTSIEELHERVVHTIGNLTLSAYNGKLSNKSFEDKKQILAESGLSMNLRIAREPRWGVSEIHQRSEELADLAVKIWPGPDDSIPLEPQSPKLAAVRQVLSEIPSGRWTNYLAVAQVAGTHRRTVSKWLVEYPLPNRHRVLRSDGSIPATLSLGIESPVEQIQLLEAEGVGFGVNGRAGKKFHFGLTDLARIVEGGSGSSL</sequence>
<dbReference type="InterPro" id="IPR014048">
    <property type="entry name" value="MethylDNA_cys_MeTrfase_DNA-bd"/>
</dbReference>
<dbReference type="InterPro" id="IPR004919">
    <property type="entry name" value="GmrSD_N"/>
</dbReference>
<feature type="domain" description="GmrSD restriction endonucleases C-terminal" evidence="4">
    <location>
        <begin position="393"/>
        <end position="534"/>
    </location>
</feature>
<accession>A0ABP5A821</accession>
<dbReference type="InterPro" id="IPR011089">
    <property type="entry name" value="GmrSD_C"/>
</dbReference>
<evidence type="ECO:0000256" key="1">
    <source>
        <dbReference type="ARBA" id="ARBA00022763"/>
    </source>
</evidence>
<reference evidence="6" key="1">
    <citation type="journal article" date="2019" name="Int. J. Syst. Evol. Microbiol.">
        <title>The Global Catalogue of Microorganisms (GCM) 10K type strain sequencing project: providing services to taxonomists for standard genome sequencing and annotation.</title>
        <authorList>
            <consortium name="The Broad Institute Genomics Platform"/>
            <consortium name="The Broad Institute Genome Sequencing Center for Infectious Disease"/>
            <person name="Wu L."/>
            <person name="Ma J."/>
        </authorList>
    </citation>
    <scope>NUCLEOTIDE SEQUENCE [LARGE SCALE GENOMIC DNA]</scope>
    <source>
        <strain evidence="6">JCM 13581</strain>
    </source>
</reference>
<dbReference type="Pfam" id="PF03235">
    <property type="entry name" value="GmrSD_N"/>
    <property type="match status" value="1"/>
</dbReference>
<evidence type="ECO:0000259" key="3">
    <source>
        <dbReference type="Pfam" id="PF03235"/>
    </source>
</evidence>
<dbReference type="Proteomes" id="UP001501303">
    <property type="component" value="Unassembled WGS sequence"/>
</dbReference>
<dbReference type="PANTHER" id="PTHR35149:SF2">
    <property type="entry name" value="DUF262 DOMAIN-CONTAINING PROTEIN"/>
    <property type="match status" value="1"/>
</dbReference>
<dbReference type="EMBL" id="BAAAMJ010000010">
    <property type="protein sequence ID" value="GAA1905711.1"/>
    <property type="molecule type" value="Genomic_DNA"/>
</dbReference>
<gene>
    <name evidence="5" type="ORF">GCM10009716_14530</name>
</gene>
<dbReference type="SUPFAM" id="SSF46767">
    <property type="entry name" value="Methylated DNA-protein cysteine methyltransferase, C-terminal domain"/>
    <property type="match status" value="1"/>
</dbReference>